<evidence type="ECO:0000313" key="1">
    <source>
        <dbReference type="EMBL" id="MEI5909291.1"/>
    </source>
</evidence>
<accession>A0ABU8HIQ8</accession>
<dbReference type="Gene3D" id="4.10.280.10">
    <property type="entry name" value="Helix-loop-helix DNA-binding domain"/>
    <property type="match status" value="1"/>
</dbReference>
<dbReference type="InterPro" id="IPR037208">
    <property type="entry name" value="Spo0E-like_sf"/>
</dbReference>
<dbReference type="Pfam" id="PF09388">
    <property type="entry name" value="SpoOE-like"/>
    <property type="match status" value="1"/>
</dbReference>
<name>A0ABU8HIQ8_9BACI</name>
<proteinExistence type="predicted"/>
<keyword evidence="2" id="KW-1185">Reference proteome</keyword>
<dbReference type="InterPro" id="IPR036638">
    <property type="entry name" value="HLH_DNA-bd_sf"/>
</dbReference>
<dbReference type="SUPFAM" id="SSF140500">
    <property type="entry name" value="BAS1536-like"/>
    <property type="match status" value="1"/>
</dbReference>
<reference evidence="1 2" key="1">
    <citation type="journal article" date="2018" name="J. Microbiol.">
        <title>Bacillus spongiae sp. nov., isolated from sponge of Jeju Island.</title>
        <authorList>
            <person name="Lee G.E."/>
            <person name="Im W.T."/>
            <person name="Park J.S."/>
        </authorList>
    </citation>
    <scope>NUCLEOTIDE SEQUENCE [LARGE SCALE GENOMIC DNA]</scope>
    <source>
        <strain evidence="1 2">135PIL107-10</strain>
    </source>
</reference>
<dbReference type="Proteomes" id="UP001312865">
    <property type="component" value="Unassembled WGS sequence"/>
</dbReference>
<gene>
    <name evidence="1" type="ORF">WAK64_19770</name>
</gene>
<evidence type="ECO:0000313" key="2">
    <source>
        <dbReference type="Proteomes" id="UP001312865"/>
    </source>
</evidence>
<dbReference type="EMBL" id="JBBAXC010000023">
    <property type="protein sequence ID" value="MEI5909291.1"/>
    <property type="molecule type" value="Genomic_DNA"/>
</dbReference>
<sequence length="68" mass="8102">MFTVNQQERLLEEKVVLEIEKLRSQMYFSAKQHGITNQMTVKYSQLLDQAILKAQTRQMQVTRNIRSM</sequence>
<dbReference type="InterPro" id="IPR018540">
    <property type="entry name" value="Spo0E-like"/>
</dbReference>
<comment type="caution">
    <text evidence="1">The sequence shown here is derived from an EMBL/GenBank/DDBJ whole genome shotgun (WGS) entry which is preliminary data.</text>
</comment>
<organism evidence="1 2">
    <name type="scientific">Bacillus spongiae</name>
    <dbReference type="NCBI Taxonomy" id="2683610"/>
    <lineage>
        <taxon>Bacteria</taxon>
        <taxon>Bacillati</taxon>
        <taxon>Bacillota</taxon>
        <taxon>Bacilli</taxon>
        <taxon>Bacillales</taxon>
        <taxon>Bacillaceae</taxon>
        <taxon>Bacillus</taxon>
    </lineage>
</organism>
<protein>
    <submittedName>
        <fullName evidence="1">Aspartyl-phosphate phosphatase Spo0E family protein</fullName>
    </submittedName>
</protein>
<dbReference type="RefSeq" id="WP_336588735.1">
    <property type="nucleotide sequence ID" value="NZ_JBBAXC010000023.1"/>
</dbReference>